<dbReference type="Proteomes" id="UP000053647">
    <property type="component" value="Unassembled WGS sequence"/>
</dbReference>
<keyword evidence="2" id="KW-1185">Reference proteome</keyword>
<dbReference type="HOGENOM" id="CLU_1454855_0_0_1"/>
<evidence type="ECO:0000313" key="2">
    <source>
        <dbReference type="Proteomes" id="UP000053647"/>
    </source>
</evidence>
<sequence>MIETNGQMGSTFSHSPQVAKRVIAKPPIPPKPLGLRLHRQIIQSTLTAVPESQNACPRPDSLPLWSCAKITRSKEKRAGKRKESKKAIKKRLDSIILVPDTQQPTLMTQRSAVLTQNPHRPYPKPHCPYSKSSPSLLEIPPSSLDIPTILTWNTPLPPYDGYRWDGKALSLNDTRQRNSQTLTRCL</sequence>
<protein>
    <submittedName>
        <fullName evidence="1">Uncharacterized protein</fullName>
    </submittedName>
</protein>
<reference evidence="2" key="2">
    <citation type="submission" date="2015-01" db="EMBL/GenBank/DDBJ databases">
        <title>Evolutionary Origins and Diversification of the Mycorrhizal Mutualists.</title>
        <authorList>
            <consortium name="DOE Joint Genome Institute"/>
            <consortium name="Mycorrhizal Genomics Consortium"/>
            <person name="Kohler A."/>
            <person name="Kuo A."/>
            <person name="Nagy L.G."/>
            <person name="Floudas D."/>
            <person name="Copeland A."/>
            <person name="Barry K.W."/>
            <person name="Cichocki N."/>
            <person name="Veneault-Fourrey C."/>
            <person name="LaButti K."/>
            <person name="Lindquist E.A."/>
            <person name="Lipzen A."/>
            <person name="Lundell T."/>
            <person name="Morin E."/>
            <person name="Murat C."/>
            <person name="Riley R."/>
            <person name="Ohm R."/>
            <person name="Sun H."/>
            <person name="Tunlid A."/>
            <person name="Henrissat B."/>
            <person name="Grigoriev I.V."/>
            <person name="Hibbett D.S."/>
            <person name="Martin F."/>
        </authorList>
    </citation>
    <scope>NUCLEOTIDE SEQUENCE [LARGE SCALE GENOMIC DNA]</scope>
    <source>
        <strain evidence="2">ATCC 200175</strain>
    </source>
</reference>
<gene>
    <name evidence="1" type="ORF">PAXINDRAFT_21482</name>
</gene>
<name>A0A0C9SLY6_PAXIN</name>
<dbReference type="AlphaFoldDB" id="A0A0C9SLY6"/>
<evidence type="ECO:0000313" key="1">
    <source>
        <dbReference type="EMBL" id="KIJ05239.1"/>
    </source>
</evidence>
<reference evidence="1 2" key="1">
    <citation type="submission" date="2014-06" db="EMBL/GenBank/DDBJ databases">
        <authorList>
            <consortium name="DOE Joint Genome Institute"/>
            <person name="Kuo A."/>
            <person name="Kohler A."/>
            <person name="Nagy L.G."/>
            <person name="Floudas D."/>
            <person name="Copeland A."/>
            <person name="Barry K.W."/>
            <person name="Cichocki N."/>
            <person name="Veneault-Fourrey C."/>
            <person name="LaButti K."/>
            <person name="Lindquist E.A."/>
            <person name="Lipzen A."/>
            <person name="Lundell T."/>
            <person name="Morin E."/>
            <person name="Murat C."/>
            <person name="Sun H."/>
            <person name="Tunlid A."/>
            <person name="Henrissat B."/>
            <person name="Grigoriev I.V."/>
            <person name="Hibbett D.S."/>
            <person name="Martin F."/>
            <person name="Nordberg H.P."/>
            <person name="Cantor M.N."/>
            <person name="Hua S.X."/>
        </authorList>
    </citation>
    <scope>NUCLEOTIDE SEQUENCE [LARGE SCALE GENOMIC DNA]</scope>
    <source>
        <strain evidence="1 2">ATCC 200175</strain>
    </source>
</reference>
<organism evidence="1 2">
    <name type="scientific">Paxillus involutus ATCC 200175</name>
    <dbReference type="NCBI Taxonomy" id="664439"/>
    <lineage>
        <taxon>Eukaryota</taxon>
        <taxon>Fungi</taxon>
        <taxon>Dikarya</taxon>
        <taxon>Basidiomycota</taxon>
        <taxon>Agaricomycotina</taxon>
        <taxon>Agaricomycetes</taxon>
        <taxon>Agaricomycetidae</taxon>
        <taxon>Boletales</taxon>
        <taxon>Paxilineae</taxon>
        <taxon>Paxillaceae</taxon>
        <taxon>Paxillus</taxon>
    </lineage>
</organism>
<proteinExistence type="predicted"/>
<accession>A0A0C9SLY6</accession>
<dbReference type="EMBL" id="KN821131">
    <property type="protein sequence ID" value="KIJ05239.1"/>
    <property type="molecule type" value="Genomic_DNA"/>
</dbReference>